<keyword evidence="4" id="KW-0067">ATP-binding</keyword>
<dbReference type="CDD" id="cd16936">
    <property type="entry name" value="HATPase_RsbW-like"/>
    <property type="match status" value="1"/>
</dbReference>
<organism evidence="4 5">
    <name type="scientific">Streptomyces humicola</name>
    <dbReference type="NCBI Taxonomy" id="2953240"/>
    <lineage>
        <taxon>Bacteria</taxon>
        <taxon>Bacillati</taxon>
        <taxon>Actinomycetota</taxon>
        <taxon>Actinomycetes</taxon>
        <taxon>Kitasatosporales</taxon>
        <taxon>Streptomycetaceae</taxon>
        <taxon>Streptomyces</taxon>
    </lineage>
</organism>
<keyword evidence="4" id="KW-0547">Nucleotide-binding</keyword>
<dbReference type="RefSeq" id="WP_255922034.1">
    <property type="nucleotide sequence ID" value="NZ_JANFNG010000018.1"/>
</dbReference>
<dbReference type="GO" id="GO:0005524">
    <property type="term" value="F:ATP binding"/>
    <property type="evidence" value="ECO:0007669"/>
    <property type="project" value="UniProtKB-KW"/>
</dbReference>
<dbReference type="PANTHER" id="PTHR35526">
    <property type="entry name" value="ANTI-SIGMA-F FACTOR RSBW-RELATED"/>
    <property type="match status" value="1"/>
</dbReference>
<reference evidence="4" key="1">
    <citation type="submission" date="2022-06" db="EMBL/GenBank/DDBJ databases">
        <title>Draft genome sequence of Streptomyces sp. RB6PN25 isolated from peat swamp forest in Thailand.</title>
        <authorList>
            <person name="Duangmal K."/>
            <person name="Klaysubun C."/>
        </authorList>
    </citation>
    <scope>NUCLEOTIDE SEQUENCE</scope>
    <source>
        <strain evidence="4">RB6PN25</strain>
    </source>
</reference>
<evidence type="ECO:0000256" key="2">
    <source>
        <dbReference type="SAM" id="MobiDB-lite"/>
    </source>
</evidence>
<comment type="caution">
    <text evidence="4">The sequence shown here is derived from an EMBL/GenBank/DDBJ whole genome shotgun (WGS) entry which is preliminary data.</text>
</comment>
<gene>
    <name evidence="4" type="ORF">NGB36_21530</name>
</gene>
<dbReference type="PANTHER" id="PTHR35526:SF3">
    <property type="entry name" value="ANTI-SIGMA-F FACTOR RSBW"/>
    <property type="match status" value="1"/>
</dbReference>
<keyword evidence="1" id="KW-0808">Transferase</keyword>
<protein>
    <submittedName>
        <fullName evidence="4">ATP-binding protein</fullName>
    </submittedName>
</protein>
<dbReference type="Pfam" id="PF13581">
    <property type="entry name" value="HATPase_c_2"/>
    <property type="match status" value="1"/>
</dbReference>
<feature type="region of interest" description="Disordered" evidence="2">
    <location>
        <begin position="1"/>
        <end position="40"/>
    </location>
</feature>
<keyword evidence="1" id="KW-0418">Kinase</keyword>
<dbReference type="Proteomes" id="UP001057702">
    <property type="component" value="Unassembled WGS sequence"/>
</dbReference>
<evidence type="ECO:0000259" key="3">
    <source>
        <dbReference type="Pfam" id="PF13581"/>
    </source>
</evidence>
<dbReference type="InterPro" id="IPR036890">
    <property type="entry name" value="HATPase_C_sf"/>
</dbReference>
<accession>A0ABT1PZL9</accession>
<dbReference type="InterPro" id="IPR050267">
    <property type="entry name" value="Anti-sigma-factor_SerPK"/>
</dbReference>
<keyword evidence="1" id="KW-0723">Serine/threonine-protein kinase</keyword>
<dbReference type="InterPro" id="IPR003594">
    <property type="entry name" value="HATPase_dom"/>
</dbReference>
<keyword evidence="5" id="KW-1185">Reference proteome</keyword>
<evidence type="ECO:0000313" key="5">
    <source>
        <dbReference type="Proteomes" id="UP001057702"/>
    </source>
</evidence>
<dbReference type="SUPFAM" id="SSF55874">
    <property type="entry name" value="ATPase domain of HSP90 chaperone/DNA topoisomerase II/histidine kinase"/>
    <property type="match status" value="1"/>
</dbReference>
<evidence type="ECO:0000313" key="4">
    <source>
        <dbReference type="EMBL" id="MCQ4083117.1"/>
    </source>
</evidence>
<feature type="domain" description="Histidine kinase/HSP90-like ATPase" evidence="3">
    <location>
        <begin position="48"/>
        <end position="159"/>
    </location>
</feature>
<sequence length="167" mass="18074">MDRRPEARTERAERGGGIPVPDRGPHTTTTEATAGPSGRELRHRLRRADLPAVAEVRRLLRDQLHSWGASGLADTAELLTSELVTNALVHTDRGAELTATLSGGPVHRLRVEVYDFVTRHPKMRKASDQAASGRGLLLVQALADAWGVRPHGVGKIVWFELVATGGS</sequence>
<dbReference type="Gene3D" id="3.30.565.10">
    <property type="entry name" value="Histidine kinase-like ATPase, C-terminal domain"/>
    <property type="match status" value="1"/>
</dbReference>
<evidence type="ECO:0000256" key="1">
    <source>
        <dbReference type="ARBA" id="ARBA00022527"/>
    </source>
</evidence>
<proteinExistence type="predicted"/>
<name>A0ABT1PZL9_9ACTN</name>
<feature type="compositionally biased region" description="Basic and acidic residues" evidence="2">
    <location>
        <begin position="1"/>
        <end position="14"/>
    </location>
</feature>
<dbReference type="EMBL" id="JANFNG010000018">
    <property type="protein sequence ID" value="MCQ4083117.1"/>
    <property type="molecule type" value="Genomic_DNA"/>
</dbReference>